<keyword evidence="4" id="KW-1185">Reference proteome</keyword>
<dbReference type="InterPro" id="IPR008258">
    <property type="entry name" value="Transglycosylase_SLT_dom_1"/>
</dbReference>
<dbReference type="Gene3D" id="1.10.530.10">
    <property type="match status" value="1"/>
</dbReference>
<dbReference type="SUPFAM" id="SSF53955">
    <property type="entry name" value="Lysozyme-like"/>
    <property type="match status" value="1"/>
</dbReference>
<accession>A0ABU0YT71</accession>
<feature type="domain" description="Transglycosylase SLT" evidence="2">
    <location>
        <begin position="26"/>
        <end position="74"/>
    </location>
</feature>
<name>A0ABU0YT71_9PROT</name>
<proteinExistence type="inferred from homology"/>
<evidence type="ECO:0000313" key="4">
    <source>
        <dbReference type="Proteomes" id="UP001230156"/>
    </source>
</evidence>
<comment type="similarity">
    <text evidence="1">Belongs to the virb1 family.</text>
</comment>
<dbReference type="Proteomes" id="UP001230156">
    <property type="component" value="Unassembled WGS sequence"/>
</dbReference>
<dbReference type="Pfam" id="PF01464">
    <property type="entry name" value="SLT"/>
    <property type="match status" value="1"/>
</dbReference>
<evidence type="ECO:0000256" key="1">
    <source>
        <dbReference type="ARBA" id="ARBA00009387"/>
    </source>
</evidence>
<protein>
    <submittedName>
        <fullName evidence="3">Transglycosylase SLT domain-containing protein</fullName>
    </submittedName>
</protein>
<dbReference type="RefSeq" id="WP_379960750.1">
    <property type="nucleotide sequence ID" value="NZ_JAUYVI010000008.1"/>
</dbReference>
<organism evidence="3 4">
    <name type="scientific">Dongia sedimenti</name>
    <dbReference type="NCBI Taxonomy" id="3064282"/>
    <lineage>
        <taxon>Bacteria</taxon>
        <taxon>Pseudomonadati</taxon>
        <taxon>Pseudomonadota</taxon>
        <taxon>Alphaproteobacteria</taxon>
        <taxon>Rhodospirillales</taxon>
        <taxon>Dongiaceae</taxon>
        <taxon>Dongia</taxon>
    </lineage>
</organism>
<evidence type="ECO:0000259" key="2">
    <source>
        <dbReference type="Pfam" id="PF01464"/>
    </source>
</evidence>
<reference evidence="4" key="1">
    <citation type="submission" date="2023-08" db="EMBL/GenBank/DDBJ databases">
        <title>Rhodospirillaceae gen. nov., a novel taxon isolated from the Yangtze River Yuezi River estuary sludge.</title>
        <authorList>
            <person name="Ruan L."/>
        </authorList>
    </citation>
    <scope>NUCLEOTIDE SEQUENCE [LARGE SCALE GENOMIC DNA]</scope>
    <source>
        <strain evidence="4">R-7</strain>
    </source>
</reference>
<gene>
    <name evidence="3" type="ORF">Q8A70_24690</name>
</gene>
<dbReference type="InterPro" id="IPR023346">
    <property type="entry name" value="Lysozyme-like_dom_sf"/>
</dbReference>
<dbReference type="EMBL" id="JAUYVI010000008">
    <property type="protein sequence ID" value="MDQ7250908.1"/>
    <property type="molecule type" value="Genomic_DNA"/>
</dbReference>
<sequence>MTPAVFATQPIRAGGSTIQPEVLASIQQASANTGVDFSYLMAQASRESSFDPAAKASTSSATGLYQFVEQTWLGTFKEHAGEYGYSDLAASITKRSDGRYTVADPAARKQILDLRKDPTLNAAMAAELASDNKAKMETALGRPVNATDLHLAHFLGLSGALRFIRKLDSDPATTGAAMFPRAAAANASVFYDESGNARTVAEIYNRMNTSITSDQQTFASLATTPANGTSPGGIGATAVASAATGTAAPLQGFSNPGSILSPLLLVTIAALPLANEEEKSVATTNHGGLRHGAIRSMVNPMGALGLG</sequence>
<comment type="caution">
    <text evidence="3">The sequence shown here is derived from an EMBL/GenBank/DDBJ whole genome shotgun (WGS) entry which is preliminary data.</text>
</comment>
<evidence type="ECO:0000313" key="3">
    <source>
        <dbReference type="EMBL" id="MDQ7250908.1"/>
    </source>
</evidence>